<dbReference type="AlphaFoldDB" id="A0A6A2XZ86"/>
<evidence type="ECO:0000313" key="2">
    <source>
        <dbReference type="Proteomes" id="UP000436088"/>
    </source>
</evidence>
<organism evidence="1 2">
    <name type="scientific">Hibiscus syriacus</name>
    <name type="common">Rose of Sharon</name>
    <dbReference type="NCBI Taxonomy" id="106335"/>
    <lineage>
        <taxon>Eukaryota</taxon>
        <taxon>Viridiplantae</taxon>
        <taxon>Streptophyta</taxon>
        <taxon>Embryophyta</taxon>
        <taxon>Tracheophyta</taxon>
        <taxon>Spermatophyta</taxon>
        <taxon>Magnoliopsida</taxon>
        <taxon>eudicotyledons</taxon>
        <taxon>Gunneridae</taxon>
        <taxon>Pentapetalae</taxon>
        <taxon>rosids</taxon>
        <taxon>malvids</taxon>
        <taxon>Malvales</taxon>
        <taxon>Malvaceae</taxon>
        <taxon>Malvoideae</taxon>
        <taxon>Hibiscus</taxon>
    </lineage>
</organism>
<proteinExistence type="predicted"/>
<protein>
    <submittedName>
        <fullName evidence="1">Molybdenum cofactor sulfurase family protein isoform 1</fullName>
    </submittedName>
</protein>
<dbReference type="Proteomes" id="UP000436088">
    <property type="component" value="Unassembled WGS sequence"/>
</dbReference>
<dbReference type="EMBL" id="VEPZ02001391">
    <property type="protein sequence ID" value="KAE8675860.1"/>
    <property type="molecule type" value="Genomic_DNA"/>
</dbReference>
<gene>
    <name evidence="1" type="ORF">F3Y22_tig00111640pilonHSYRG00040</name>
</gene>
<comment type="caution">
    <text evidence="1">The sequence shown here is derived from an EMBL/GenBank/DDBJ whole genome shotgun (WGS) entry which is preliminary data.</text>
</comment>
<reference evidence="1" key="1">
    <citation type="submission" date="2019-09" db="EMBL/GenBank/DDBJ databases">
        <title>Draft genome information of white flower Hibiscus syriacus.</title>
        <authorList>
            <person name="Kim Y.-M."/>
        </authorList>
    </citation>
    <scope>NUCLEOTIDE SEQUENCE [LARGE SCALE GENOMIC DNA]</scope>
    <source>
        <strain evidence="1">YM2019G1</strain>
    </source>
</reference>
<evidence type="ECO:0000313" key="1">
    <source>
        <dbReference type="EMBL" id="KAE8675860.1"/>
    </source>
</evidence>
<sequence length="170" mass="18987">MNLLLSWSPDYYKIGYVRSMGAYGIEFKEGPDGFGVHASKDVEPLRRARTDWDLRLACLLLYALDRDDNFWQLYGDFLPSADECTSLLLANEVPTIDQDTAIAGPEPNETLMKVRSDMVLRPDKKQQGKVNFGQNLVCKESLAEGKPKMVKAGDPIYVINKVPTVTDVAA</sequence>
<keyword evidence="2" id="KW-1185">Reference proteome</keyword>
<name>A0A6A2XZ86_HIBSY</name>
<accession>A0A6A2XZ86</accession>